<feature type="active site" description="Charge relay system" evidence="8">
    <location>
        <position position="245"/>
    </location>
</feature>
<dbReference type="PIRSF" id="PIRSF001134">
    <property type="entry name" value="Streptogrisin"/>
    <property type="match status" value="1"/>
</dbReference>
<feature type="disulfide bond" evidence="9">
    <location>
        <begin position="284"/>
        <end position="294"/>
    </location>
</feature>
<feature type="disulfide bond" evidence="9">
    <location>
        <begin position="320"/>
        <end position="347"/>
    </location>
</feature>
<dbReference type="SUPFAM" id="SSF50494">
    <property type="entry name" value="Trypsin-like serine proteases"/>
    <property type="match status" value="1"/>
</dbReference>
<dbReference type="RefSeq" id="WP_113979830.1">
    <property type="nucleotide sequence ID" value="NZ_QMEY01000002.1"/>
</dbReference>
<keyword evidence="3 10" id="KW-0732">Signal</keyword>
<dbReference type="Pfam" id="PF02983">
    <property type="entry name" value="Pro_Al_protease"/>
    <property type="match status" value="1"/>
</dbReference>
<comment type="similarity">
    <text evidence="1">Belongs to the peptidase S1 family.</text>
</comment>
<evidence type="ECO:0000256" key="9">
    <source>
        <dbReference type="PIRSR" id="PIRSR001134-2"/>
    </source>
</evidence>
<dbReference type="InterPro" id="IPR004236">
    <property type="entry name" value="Pept_S1_alpha_lytic"/>
</dbReference>
<dbReference type="InterPro" id="IPR001316">
    <property type="entry name" value="Pept_S1A_streptogrisin"/>
</dbReference>
<dbReference type="Proteomes" id="UP000253303">
    <property type="component" value="Unassembled WGS sequence"/>
</dbReference>
<keyword evidence="5" id="KW-0720">Serine protease</keyword>
<name>A0A366M4X6_9ACTN</name>
<accession>A0A366M4X6</accession>
<evidence type="ECO:0000256" key="6">
    <source>
        <dbReference type="ARBA" id="ARBA00023145"/>
    </source>
</evidence>
<dbReference type="AlphaFoldDB" id="A0A366M4X6"/>
<organism evidence="13 14">
    <name type="scientific">Spongiactinospora rosea</name>
    <dbReference type="NCBI Taxonomy" id="2248750"/>
    <lineage>
        <taxon>Bacteria</taxon>
        <taxon>Bacillati</taxon>
        <taxon>Actinomycetota</taxon>
        <taxon>Actinomycetes</taxon>
        <taxon>Streptosporangiales</taxon>
        <taxon>Streptosporangiaceae</taxon>
        <taxon>Spongiactinospora</taxon>
    </lineage>
</organism>
<feature type="active site" description="Charge relay system" evidence="8">
    <location>
        <position position="326"/>
    </location>
</feature>
<dbReference type="EMBL" id="QMEY01000002">
    <property type="protein sequence ID" value="RBQ20873.1"/>
    <property type="molecule type" value="Genomic_DNA"/>
</dbReference>
<keyword evidence="7 9" id="KW-1015">Disulfide bond</keyword>
<dbReference type="GO" id="GO:0004252">
    <property type="term" value="F:serine-type endopeptidase activity"/>
    <property type="evidence" value="ECO:0007669"/>
    <property type="project" value="InterPro"/>
</dbReference>
<dbReference type="InterPro" id="IPR043504">
    <property type="entry name" value="Peptidase_S1_PA_chymotrypsin"/>
</dbReference>
<evidence type="ECO:0000256" key="5">
    <source>
        <dbReference type="ARBA" id="ARBA00022825"/>
    </source>
</evidence>
<evidence type="ECO:0000256" key="7">
    <source>
        <dbReference type="ARBA" id="ARBA00023157"/>
    </source>
</evidence>
<evidence type="ECO:0000256" key="10">
    <source>
        <dbReference type="SAM" id="SignalP"/>
    </source>
</evidence>
<evidence type="ECO:0000256" key="8">
    <source>
        <dbReference type="PIRSR" id="PIRSR001134-1"/>
    </source>
</evidence>
<evidence type="ECO:0000256" key="3">
    <source>
        <dbReference type="ARBA" id="ARBA00022729"/>
    </source>
</evidence>
<feature type="domain" description="Peptidase S1" evidence="11">
    <location>
        <begin position="196"/>
        <end position="359"/>
    </location>
</feature>
<evidence type="ECO:0000259" key="11">
    <source>
        <dbReference type="Pfam" id="PF00089"/>
    </source>
</evidence>
<evidence type="ECO:0000256" key="4">
    <source>
        <dbReference type="ARBA" id="ARBA00022801"/>
    </source>
</evidence>
<evidence type="ECO:0000313" key="14">
    <source>
        <dbReference type="Proteomes" id="UP000253303"/>
    </source>
</evidence>
<sequence>MPRTPLSIAGAVLAAGVLAFTAAPAPATAQPAPGLIDALRRDLGLSAAEASARVVNEQRAREIEPVLRSGLGDRFGGSWLSPAGTLTVATTHATDVPAITSRGAQAKVVARPLARLDAIKAALDAADGREKVAAWYVDVVTNSVVVLAADPAAGEAFVGGSGVDASAVRVERSAERPAPYADIRGGDEIFVDGKGRCLVGFSVRQGAKQGFVTAGHCGSPGALVRTRPGGPAIGKFESASFPRNDYAWASLYPGWNAIGYIKGGPNGQSPIRGATQSSTGASVCSYSPVSGWRCGVIQQLNTSVTYPEGTVTGLTRTSVCSEPGSSGAPFVSGDQAQGVLSGGSGNCSTGGTTYFQPIRSALAAYQLTLVTAPR</sequence>
<dbReference type="Gene3D" id="2.40.10.10">
    <property type="entry name" value="Trypsin-like serine proteases"/>
    <property type="match status" value="2"/>
</dbReference>
<evidence type="ECO:0000256" key="2">
    <source>
        <dbReference type="ARBA" id="ARBA00022670"/>
    </source>
</evidence>
<feature type="disulfide bond" evidence="9">
    <location>
        <begin position="197"/>
        <end position="217"/>
    </location>
</feature>
<keyword evidence="14" id="KW-1185">Reference proteome</keyword>
<comment type="caution">
    <text evidence="13">The sequence shown here is derived from an EMBL/GenBank/DDBJ whole genome shotgun (WGS) entry which is preliminary data.</text>
</comment>
<reference evidence="13 14" key="1">
    <citation type="submission" date="2018-06" db="EMBL/GenBank/DDBJ databases">
        <title>Sphaerisporangium craniellae sp. nov., isolated from a marine sponge in the South China Sea.</title>
        <authorList>
            <person name="Li L."/>
        </authorList>
    </citation>
    <scope>NUCLEOTIDE SEQUENCE [LARGE SCALE GENOMIC DNA]</scope>
    <source>
        <strain evidence="13 14">LHW63015</strain>
    </source>
</reference>
<proteinExistence type="inferred from homology"/>
<keyword evidence="2" id="KW-0645">Protease</keyword>
<dbReference type="InterPro" id="IPR001254">
    <property type="entry name" value="Trypsin_dom"/>
</dbReference>
<feature type="signal peptide" evidence="10">
    <location>
        <begin position="1"/>
        <end position="29"/>
    </location>
</feature>
<evidence type="ECO:0000313" key="13">
    <source>
        <dbReference type="EMBL" id="RBQ20873.1"/>
    </source>
</evidence>
<keyword evidence="6" id="KW-0865">Zymogen</keyword>
<dbReference type="InterPro" id="IPR035070">
    <property type="entry name" value="Streptogrisin_prodomain"/>
</dbReference>
<dbReference type="InterPro" id="IPR009003">
    <property type="entry name" value="Peptidase_S1_PA"/>
</dbReference>
<gene>
    <name evidence="13" type="ORF">DP939_07335</name>
</gene>
<dbReference type="GO" id="GO:0006508">
    <property type="term" value="P:proteolysis"/>
    <property type="evidence" value="ECO:0007669"/>
    <property type="project" value="UniProtKB-KW"/>
</dbReference>
<dbReference type="OrthoDB" id="8781117at2"/>
<dbReference type="Gene3D" id="3.30.300.50">
    <property type="match status" value="2"/>
</dbReference>
<evidence type="ECO:0000256" key="1">
    <source>
        <dbReference type="ARBA" id="ARBA00007664"/>
    </source>
</evidence>
<feature type="domain" description="Peptidase S1A alpha-lytic prodomain" evidence="12">
    <location>
        <begin position="111"/>
        <end position="165"/>
    </location>
</feature>
<evidence type="ECO:0000259" key="12">
    <source>
        <dbReference type="Pfam" id="PF02983"/>
    </source>
</evidence>
<feature type="chain" id="PRO_5017040937" evidence="10">
    <location>
        <begin position="30"/>
        <end position="374"/>
    </location>
</feature>
<dbReference type="CDD" id="cd21112">
    <property type="entry name" value="alphaLP-like"/>
    <property type="match status" value="1"/>
</dbReference>
<protein>
    <submittedName>
        <fullName evidence="13">S1 family peptidase</fullName>
    </submittedName>
</protein>
<feature type="active site" description="Charge relay system" evidence="8">
    <location>
        <position position="216"/>
    </location>
</feature>
<keyword evidence="4" id="KW-0378">Hydrolase</keyword>
<dbReference type="Pfam" id="PF00089">
    <property type="entry name" value="Trypsin"/>
    <property type="match status" value="1"/>
</dbReference>
<dbReference type="PRINTS" id="PR00861">
    <property type="entry name" value="ALYTICPTASE"/>
</dbReference>
<dbReference type="GO" id="GO:0005576">
    <property type="term" value="C:extracellular region"/>
    <property type="evidence" value="ECO:0007669"/>
    <property type="project" value="InterPro"/>
</dbReference>